<keyword evidence="2" id="KW-1185">Reference proteome</keyword>
<dbReference type="Gene3D" id="1.10.1750.10">
    <property type="match status" value="1"/>
</dbReference>
<gene>
    <name evidence="1" type="ORF">BjapCC829_21720</name>
</gene>
<protein>
    <submittedName>
        <fullName evidence="1">Uncharacterized protein</fullName>
    </submittedName>
</protein>
<name>A0ABY3QYR5_9BRAD</name>
<evidence type="ECO:0000313" key="1">
    <source>
        <dbReference type="EMBL" id="UFW91012.1"/>
    </source>
</evidence>
<reference evidence="1" key="1">
    <citation type="submission" date="2021-11" db="EMBL/GenBank/DDBJ databases">
        <title>Australian commercial rhizobial inoculants.</title>
        <authorList>
            <person name="Kohlmeier M.G."/>
            <person name="O'Hara G.W."/>
            <person name="Colombi E."/>
            <person name="Ramsay J.P."/>
            <person name="Terpolilli J."/>
        </authorList>
    </citation>
    <scope>NUCLEOTIDE SEQUENCE</scope>
    <source>
        <strain evidence="1">CC829</strain>
    </source>
</reference>
<dbReference type="Proteomes" id="UP001430990">
    <property type="component" value="Chromosome"/>
</dbReference>
<accession>A0ABY3QYR5</accession>
<dbReference type="EMBL" id="CP088100">
    <property type="protein sequence ID" value="UFW91012.1"/>
    <property type="molecule type" value="Genomic_DNA"/>
</dbReference>
<dbReference type="InterPro" id="IPR010921">
    <property type="entry name" value="Trp_repressor/repl_initiator"/>
</dbReference>
<evidence type="ECO:0000313" key="2">
    <source>
        <dbReference type="Proteomes" id="UP001430990"/>
    </source>
</evidence>
<proteinExistence type="predicted"/>
<organism evidence="1 2">
    <name type="scientific">Bradyrhizobium barranii</name>
    <dbReference type="NCBI Taxonomy" id="2992140"/>
    <lineage>
        <taxon>Bacteria</taxon>
        <taxon>Pseudomonadati</taxon>
        <taxon>Pseudomonadota</taxon>
        <taxon>Alphaproteobacteria</taxon>
        <taxon>Hyphomicrobiales</taxon>
        <taxon>Nitrobacteraceae</taxon>
        <taxon>Bradyrhizobium</taxon>
    </lineage>
</organism>
<dbReference type="RefSeq" id="WP_231145001.1">
    <property type="nucleotide sequence ID" value="NZ_CP088100.1"/>
</dbReference>
<sequence>MSVHTKQVVRVNAAVELLAEHPVLKGMLARVVNKYNMRPVDVLPKTRQPHVIDALHEFYYQALTETLASSTLLGELTARDHATVLYGSARWAVLHGLKVPRGATGWKYIGKLLTREQRGQANGT</sequence>